<dbReference type="PANTHER" id="PTHR12087:SF0">
    <property type="entry name" value="ORIGIN RECOGNITION COMPLEX SUBUNIT 4"/>
    <property type="match status" value="1"/>
</dbReference>
<dbReference type="Gene3D" id="3.40.50.300">
    <property type="entry name" value="P-loop containing nucleotide triphosphate hydrolases"/>
    <property type="match status" value="1"/>
</dbReference>
<dbReference type="EMBL" id="JANVFS010000036">
    <property type="protein sequence ID" value="KAJ4469106.1"/>
    <property type="molecule type" value="Genomic_DNA"/>
</dbReference>
<protein>
    <recommendedName>
        <fullName evidence="3">Origin recognition complex subunit 4</fullName>
    </recommendedName>
</protein>
<dbReference type="InterPro" id="IPR016527">
    <property type="entry name" value="ORC4"/>
</dbReference>
<dbReference type="InterPro" id="IPR027417">
    <property type="entry name" value="P-loop_NTPase"/>
</dbReference>
<dbReference type="PANTHER" id="PTHR12087">
    <property type="entry name" value="ORIGIN RECOGNITION COMPLEX SUBUNIT 4"/>
    <property type="match status" value="1"/>
</dbReference>
<dbReference type="AlphaFoldDB" id="A0A9W9DH12"/>
<accession>A0A9W9DH12</accession>
<dbReference type="Proteomes" id="UP001150238">
    <property type="component" value="Unassembled WGS sequence"/>
</dbReference>
<organism evidence="1 2">
    <name type="scientific">Lentinula lateritia</name>
    <dbReference type="NCBI Taxonomy" id="40482"/>
    <lineage>
        <taxon>Eukaryota</taxon>
        <taxon>Fungi</taxon>
        <taxon>Dikarya</taxon>
        <taxon>Basidiomycota</taxon>
        <taxon>Agaricomycotina</taxon>
        <taxon>Agaricomycetes</taxon>
        <taxon>Agaricomycetidae</taxon>
        <taxon>Agaricales</taxon>
        <taxon>Marasmiineae</taxon>
        <taxon>Omphalotaceae</taxon>
        <taxon>Lentinula</taxon>
    </lineage>
</organism>
<evidence type="ECO:0008006" key="3">
    <source>
        <dbReference type="Google" id="ProtNLM"/>
    </source>
</evidence>
<dbReference type="GO" id="GO:0006270">
    <property type="term" value="P:DNA replication initiation"/>
    <property type="evidence" value="ECO:0007669"/>
    <property type="project" value="TreeGrafter"/>
</dbReference>
<evidence type="ECO:0000313" key="1">
    <source>
        <dbReference type="EMBL" id="KAJ4469106.1"/>
    </source>
</evidence>
<sequence>PPIHVPSPQRSPSRYVAKGNLSHHLCESLTFQKRAVLRALQHPPVIESEDASERSTNEIAMEKLSDLLDGTATRGEGNSCLLLGPRGSGKTQTIELCISNHDGYPALTFEMLHEYVRNAIRVSAVVPVQLRGESIGMALEHLISAQIFVSLSGPSVNAGKNFLKYRCSVDREDVKKSVERNGHSSLTKFLRRTMGSR</sequence>
<gene>
    <name evidence="1" type="ORF">C8J55DRAFT_584402</name>
</gene>
<evidence type="ECO:0000313" key="2">
    <source>
        <dbReference type="Proteomes" id="UP001150238"/>
    </source>
</evidence>
<feature type="non-terminal residue" evidence="1">
    <location>
        <position position="1"/>
    </location>
</feature>
<name>A0A9W9DH12_9AGAR</name>
<reference evidence="1" key="1">
    <citation type="submission" date="2022-08" db="EMBL/GenBank/DDBJ databases">
        <authorList>
            <consortium name="DOE Joint Genome Institute"/>
            <person name="Min B."/>
            <person name="Riley R."/>
            <person name="Sierra-Patev S."/>
            <person name="Naranjo-Ortiz M."/>
            <person name="Looney B."/>
            <person name="Konkel Z."/>
            <person name="Slot J.C."/>
            <person name="Sakamoto Y."/>
            <person name="Steenwyk J.L."/>
            <person name="Rokas A."/>
            <person name="Carro J."/>
            <person name="Camarero S."/>
            <person name="Ferreira P."/>
            <person name="Molpeceres G."/>
            <person name="Ruiz-Duenas F.J."/>
            <person name="Serrano A."/>
            <person name="Henrissat B."/>
            <person name="Drula E."/>
            <person name="Hughes K.W."/>
            <person name="Mata J.L."/>
            <person name="Ishikawa N.K."/>
            <person name="Vargas-Isla R."/>
            <person name="Ushijima S."/>
            <person name="Smith C.A."/>
            <person name="Ahrendt S."/>
            <person name="Andreopoulos W."/>
            <person name="He G."/>
            <person name="Labutti K."/>
            <person name="Lipzen A."/>
            <person name="Ng V."/>
            <person name="Sandor L."/>
            <person name="Barry K."/>
            <person name="Martinez A.T."/>
            <person name="Xiao Y."/>
            <person name="Gibbons J.G."/>
            <person name="Terashima K."/>
            <person name="Hibbett D.S."/>
            <person name="Grigoriev I.V."/>
        </authorList>
    </citation>
    <scope>NUCLEOTIDE SEQUENCE</scope>
    <source>
        <strain evidence="1">Sp2 HRB7682 ss15</strain>
    </source>
</reference>
<proteinExistence type="predicted"/>
<dbReference type="GO" id="GO:0003688">
    <property type="term" value="F:DNA replication origin binding"/>
    <property type="evidence" value="ECO:0007669"/>
    <property type="project" value="TreeGrafter"/>
</dbReference>
<comment type="caution">
    <text evidence="1">The sequence shown here is derived from an EMBL/GenBank/DDBJ whole genome shotgun (WGS) entry which is preliminary data.</text>
</comment>
<dbReference type="GO" id="GO:0005664">
    <property type="term" value="C:nuclear origin of replication recognition complex"/>
    <property type="evidence" value="ECO:0007669"/>
    <property type="project" value="TreeGrafter"/>
</dbReference>
<reference evidence="1" key="2">
    <citation type="journal article" date="2023" name="Proc. Natl. Acad. Sci. U.S.A.">
        <title>A global phylogenomic analysis of the shiitake genus Lentinula.</title>
        <authorList>
            <person name="Sierra-Patev S."/>
            <person name="Min B."/>
            <person name="Naranjo-Ortiz M."/>
            <person name="Looney B."/>
            <person name="Konkel Z."/>
            <person name="Slot J.C."/>
            <person name="Sakamoto Y."/>
            <person name="Steenwyk J.L."/>
            <person name="Rokas A."/>
            <person name="Carro J."/>
            <person name="Camarero S."/>
            <person name="Ferreira P."/>
            <person name="Molpeceres G."/>
            <person name="Ruiz-Duenas F.J."/>
            <person name="Serrano A."/>
            <person name="Henrissat B."/>
            <person name="Drula E."/>
            <person name="Hughes K.W."/>
            <person name="Mata J.L."/>
            <person name="Ishikawa N.K."/>
            <person name="Vargas-Isla R."/>
            <person name="Ushijima S."/>
            <person name="Smith C.A."/>
            <person name="Donoghue J."/>
            <person name="Ahrendt S."/>
            <person name="Andreopoulos W."/>
            <person name="He G."/>
            <person name="LaButti K."/>
            <person name="Lipzen A."/>
            <person name="Ng V."/>
            <person name="Riley R."/>
            <person name="Sandor L."/>
            <person name="Barry K."/>
            <person name="Martinez A.T."/>
            <person name="Xiao Y."/>
            <person name="Gibbons J.G."/>
            <person name="Terashima K."/>
            <person name="Grigoriev I.V."/>
            <person name="Hibbett D."/>
        </authorList>
    </citation>
    <scope>NUCLEOTIDE SEQUENCE</scope>
    <source>
        <strain evidence="1">Sp2 HRB7682 ss15</strain>
    </source>
</reference>